<dbReference type="PANTHER" id="PTHR23418:SF0">
    <property type="entry name" value="ACIREDUCTONE DIOXYGENASE"/>
    <property type="match status" value="1"/>
</dbReference>
<comment type="subcellular location">
    <subcellularLocation>
        <location evidence="11">Cytoplasm</location>
    </subcellularLocation>
    <subcellularLocation>
        <location evidence="11">Nucleus</location>
    </subcellularLocation>
</comment>
<evidence type="ECO:0000313" key="12">
    <source>
        <dbReference type="EMBL" id="KAJ3170502.1"/>
    </source>
</evidence>
<gene>
    <name evidence="12" type="primary">ADI1_2</name>
    <name evidence="11" type="synonym">ADI1</name>
    <name evidence="12" type="ORF">HDU87_008737</name>
</gene>
<dbReference type="Gene3D" id="2.60.120.10">
    <property type="entry name" value="Jelly Rolls"/>
    <property type="match status" value="1"/>
</dbReference>
<comment type="catalytic activity">
    <reaction evidence="1 11">
        <text>1,2-dihydroxy-5-(methylsulfanyl)pent-1-en-3-one + O2 = 4-methylsulfanyl-2-oxobutanoate + formate + 2 H(+)</text>
        <dbReference type="Rhea" id="RHEA:24504"/>
        <dbReference type="ChEBI" id="CHEBI:15378"/>
        <dbReference type="ChEBI" id="CHEBI:15379"/>
        <dbReference type="ChEBI" id="CHEBI:15740"/>
        <dbReference type="ChEBI" id="CHEBI:16723"/>
        <dbReference type="ChEBI" id="CHEBI:49252"/>
        <dbReference type="EC" id="1.13.11.54"/>
    </reaction>
</comment>
<organism evidence="12 13">
    <name type="scientific">Geranomyces variabilis</name>
    <dbReference type="NCBI Taxonomy" id="109894"/>
    <lineage>
        <taxon>Eukaryota</taxon>
        <taxon>Fungi</taxon>
        <taxon>Fungi incertae sedis</taxon>
        <taxon>Chytridiomycota</taxon>
        <taxon>Chytridiomycota incertae sedis</taxon>
        <taxon>Chytridiomycetes</taxon>
        <taxon>Spizellomycetales</taxon>
        <taxon>Powellomycetaceae</taxon>
        <taxon>Geranomyces</taxon>
    </lineage>
</organism>
<feature type="binding site" evidence="11">
    <location>
        <position position="139"/>
    </location>
    <ligand>
        <name>Fe(2+)</name>
        <dbReference type="ChEBI" id="CHEBI:29033"/>
        <note>for iron-dependent acireductone dioxygenase activity</note>
    </ligand>
</feature>
<comment type="similarity">
    <text evidence="11">Belongs to the acireductone dioxygenase (ARD) family.</text>
</comment>
<dbReference type="GO" id="GO:0010308">
    <property type="term" value="F:acireductone dioxygenase (Ni2+-requiring) activity"/>
    <property type="evidence" value="ECO:0007669"/>
    <property type="project" value="UniProtKB-UniRule"/>
</dbReference>
<dbReference type="GO" id="GO:0005634">
    <property type="term" value="C:nucleus"/>
    <property type="evidence" value="ECO:0007669"/>
    <property type="project" value="UniProtKB-SubCell"/>
</dbReference>
<comment type="pathway">
    <text evidence="11">Amino-acid biosynthesis; L-methionine biosynthesis via salvage pathway; L-methionine from S-methyl-5-thio-alpha-D-ribose 1-phosphate: step 5/6.</text>
</comment>
<name>A0AAD5TCE2_9FUNG</name>
<sequence length="193" mass="22457">MVQAWIYNASDPASPRAPHKYTPNRAVPLSTLDSLGVQQWTREQTTSSPDFVDKIRSQRGYVNTDTVCLSREKLPDYDATLQKFFTVHMHEDEEIRYLLEGSGYFDVQAPRKEGEEDEEWIRIALTAGEMIILPAGMYHRFTLDENNFLRCMRLFKEDPKWTPLNRAPELEDNQYRRAYVETYLKPSSSVQAA</sequence>
<evidence type="ECO:0000313" key="13">
    <source>
        <dbReference type="Proteomes" id="UP001212152"/>
    </source>
</evidence>
<dbReference type="Proteomes" id="UP001212152">
    <property type="component" value="Unassembled WGS sequence"/>
</dbReference>
<comment type="caution">
    <text evidence="12">The sequence shown here is derived from an EMBL/GenBank/DDBJ whole genome shotgun (WGS) entry which is preliminary data.</text>
</comment>
<keyword evidence="9 11" id="KW-0486">Methionine biosynthesis</keyword>
<dbReference type="InterPro" id="IPR027496">
    <property type="entry name" value="ARD_euk"/>
</dbReference>
<keyword evidence="2 11" id="KW-0963">Cytoplasm</keyword>
<dbReference type="PANTHER" id="PTHR23418">
    <property type="entry name" value="ACIREDUCTONE DIOXYGENASE"/>
    <property type="match status" value="1"/>
</dbReference>
<feature type="binding site" evidence="11">
    <location>
        <position position="139"/>
    </location>
    <ligand>
        <name>Ni(2+)</name>
        <dbReference type="ChEBI" id="CHEBI:49786"/>
        <note>for nickel-dependent acireductone dioxygenase activity</note>
    </ligand>
</feature>
<dbReference type="InterPro" id="IPR014710">
    <property type="entry name" value="RmlC-like_jellyroll"/>
</dbReference>
<evidence type="ECO:0000256" key="5">
    <source>
        <dbReference type="ARBA" id="ARBA00022723"/>
    </source>
</evidence>
<keyword evidence="4 11" id="KW-0028">Amino-acid biosynthesis</keyword>
<dbReference type="GO" id="GO:0016151">
    <property type="term" value="F:nickel cation binding"/>
    <property type="evidence" value="ECO:0007669"/>
    <property type="project" value="UniProtKB-UniRule"/>
</dbReference>
<dbReference type="GO" id="GO:0005737">
    <property type="term" value="C:cytoplasm"/>
    <property type="evidence" value="ECO:0007669"/>
    <property type="project" value="UniProtKB-SubCell"/>
</dbReference>
<dbReference type="CDD" id="cd02232">
    <property type="entry name" value="cupin_ARD"/>
    <property type="match status" value="1"/>
</dbReference>
<dbReference type="HAMAP" id="MF_03154">
    <property type="entry name" value="Salvage_MtnD_euk"/>
    <property type="match status" value="1"/>
</dbReference>
<evidence type="ECO:0000256" key="8">
    <source>
        <dbReference type="ARBA" id="ARBA00023004"/>
    </source>
</evidence>
<evidence type="ECO:0000256" key="10">
    <source>
        <dbReference type="ARBA" id="ARBA00023242"/>
    </source>
</evidence>
<feature type="binding site" evidence="11">
    <location>
        <position position="90"/>
    </location>
    <ligand>
        <name>Fe(2+)</name>
        <dbReference type="ChEBI" id="CHEBI:29033"/>
        <note>for iron-dependent acireductone dioxygenase activity</note>
    </ligand>
</feature>
<feature type="binding site" evidence="11">
    <location>
        <position position="90"/>
    </location>
    <ligand>
        <name>Ni(2+)</name>
        <dbReference type="ChEBI" id="CHEBI:49786"/>
        <note>for nickel-dependent acireductone dioxygenase activity</note>
    </ligand>
</feature>
<comment type="cofactor">
    <cofactor evidence="11">
        <name>Fe(2+)</name>
        <dbReference type="ChEBI" id="CHEBI:29033"/>
    </cofactor>
    <cofactor evidence="11">
        <name>Ni(2+)</name>
        <dbReference type="ChEBI" id="CHEBI:49786"/>
    </cofactor>
    <text evidence="11">Binds either 1 Fe or Ni cation per monomer. Iron-binding promotes an acireductone dioxygenase reaction producing 2-keto-4-methylthiobutyrate, while nickel-binding promotes an acireductone dioxygenase reaction producing 3-(methylsulfanyl)propanoate.</text>
</comment>
<evidence type="ECO:0000256" key="6">
    <source>
        <dbReference type="ARBA" id="ARBA00022964"/>
    </source>
</evidence>
<dbReference type="EC" id="1.13.11.54" evidence="11"/>
<keyword evidence="8 11" id="KW-0408">Iron</keyword>
<dbReference type="EMBL" id="JADGJQ010000094">
    <property type="protein sequence ID" value="KAJ3170502.1"/>
    <property type="molecule type" value="Genomic_DNA"/>
</dbReference>
<keyword evidence="13" id="KW-1185">Reference proteome</keyword>
<feature type="binding site" evidence="11">
    <location>
        <position position="88"/>
    </location>
    <ligand>
        <name>Ni(2+)</name>
        <dbReference type="ChEBI" id="CHEBI:49786"/>
        <note>for nickel-dependent acireductone dioxygenase activity</note>
    </ligand>
</feature>
<dbReference type="SUPFAM" id="SSF51182">
    <property type="entry name" value="RmlC-like cupins"/>
    <property type="match status" value="1"/>
</dbReference>
<keyword evidence="6 11" id="KW-0223">Dioxygenase</keyword>
<dbReference type="GO" id="GO:0005506">
    <property type="term" value="F:iron ion binding"/>
    <property type="evidence" value="ECO:0007669"/>
    <property type="project" value="UniProtKB-UniRule"/>
</dbReference>
<feature type="binding site" evidence="11">
    <location>
        <position position="94"/>
    </location>
    <ligand>
        <name>Fe(2+)</name>
        <dbReference type="ChEBI" id="CHEBI:29033"/>
        <note>for iron-dependent acireductone dioxygenase activity</note>
    </ligand>
</feature>
<evidence type="ECO:0000256" key="3">
    <source>
        <dbReference type="ARBA" id="ARBA00022596"/>
    </source>
</evidence>
<dbReference type="FunFam" id="2.60.120.10:FF:000099">
    <property type="entry name" value="1,2-dihydroxy-3-keto-5-methylthiopentene dioxygenase"/>
    <property type="match status" value="1"/>
</dbReference>
<evidence type="ECO:0000256" key="7">
    <source>
        <dbReference type="ARBA" id="ARBA00023002"/>
    </source>
</evidence>
<reference evidence="12" key="1">
    <citation type="submission" date="2020-05" db="EMBL/GenBank/DDBJ databases">
        <title>Phylogenomic resolution of chytrid fungi.</title>
        <authorList>
            <person name="Stajich J.E."/>
            <person name="Amses K."/>
            <person name="Simmons R."/>
            <person name="Seto K."/>
            <person name="Myers J."/>
            <person name="Bonds A."/>
            <person name="Quandt C.A."/>
            <person name="Barry K."/>
            <person name="Liu P."/>
            <person name="Grigoriev I."/>
            <person name="Longcore J.E."/>
            <person name="James T.Y."/>
        </authorList>
    </citation>
    <scope>NUCLEOTIDE SEQUENCE</scope>
    <source>
        <strain evidence="12">JEL0379</strain>
    </source>
</reference>
<feature type="binding site" evidence="11">
    <location>
        <position position="94"/>
    </location>
    <ligand>
        <name>Ni(2+)</name>
        <dbReference type="ChEBI" id="CHEBI:49786"/>
        <note>for nickel-dependent acireductone dioxygenase activity</note>
    </ligand>
</feature>
<evidence type="ECO:0000256" key="9">
    <source>
        <dbReference type="ARBA" id="ARBA00023167"/>
    </source>
</evidence>
<keyword evidence="5 11" id="KW-0479">Metal-binding</keyword>
<dbReference type="Pfam" id="PF03079">
    <property type="entry name" value="ARD"/>
    <property type="match status" value="1"/>
</dbReference>
<comment type="function">
    <text evidence="11">Catalyzes 2 different reactions between oxygen and the acireductone 1,2-dihydroxy-3-keto-5-methylthiopentene (DHK-MTPene) depending upon the metal bound in the active site. Fe-containing acireductone dioxygenase (Fe-ARD) produces formate and 2-keto-4-methylthiobutyrate (KMTB), the alpha-ketoacid precursor of methionine in the methionine recycle pathway. Ni-containing acireductone dioxygenase (Ni-ARD) produces methylthiopropionate, carbon monoxide and formate, and does not lie on the methionine recycle pathway.</text>
</comment>
<dbReference type="AlphaFoldDB" id="A0AAD5TCE2"/>
<dbReference type="GO" id="GO:0019509">
    <property type="term" value="P:L-methionine salvage from methylthioadenosine"/>
    <property type="evidence" value="ECO:0007669"/>
    <property type="project" value="UniProtKB-UniRule"/>
</dbReference>
<proteinExistence type="inferred from homology"/>
<dbReference type="GO" id="GO:0010309">
    <property type="term" value="F:acireductone dioxygenase [iron(II)-requiring] activity"/>
    <property type="evidence" value="ECO:0007669"/>
    <property type="project" value="UniProtKB-UniRule"/>
</dbReference>
<evidence type="ECO:0000256" key="2">
    <source>
        <dbReference type="ARBA" id="ARBA00022490"/>
    </source>
</evidence>
<dbReference type="InterPro" id="IPR004313">
    <property type="entry name" value="ARD"/>
</dbReference>
<keyword evidence="10 11" id="KW-0539">Nucleus</keyword>
<keyword evidence="7 11" id="KW-0560">Oxidoreductase</keyword>
<evidence type="ECO:0000256" key="1">
    <source>
        <dbReference type="ARBA" id="ARBA00000428"/>
    </source>
</evidence>
<protein>
    <recommendedName>
        <fullName evidence="11">Acireductone dioxygenase</fullName>
    </recommendedName>
    <alternativeName>
        <fullName evidence="11">Acireductone dioxygenase (Fe(2+)-requiring)</fullName>
        <shortName evidence="11">ARD'</shortName>
        <shortName evidence="11">Fe-ARD</shortName>
        <ecNumber evidence="11">1.13.11.54</ecNumber>
    </alternativeName>
    <alternativeName>
        <fullName evidence="11">Acireductone dioxygenase (Ni(2+)-requiring)</fullName>
        <shortName evidence="11">ARD</shortName>
        <shortName evidence="11">Ni-ARD</shortName>
        <ecNumber evidence="11">1.13.11.53</ecNumber>
    </alternativeName>
</protein>
<keyword evidence="3 11" id="KW-0533">Nickel</keyword>
<evidence type="ECO:0000256" key="11">
    <source>
        <dbReference type="HAMAP-Rule" id="MF_03154"/>
    </source>
</evidence>
<dbReference type="EC" id="1.13.11.53" evidence="11"/>
<evidence type="ECO:0000256" key="4">
    <source>
        <dbReference type="ARBA" id="ARBA00022605"/>
    </source>
</evidence>
<accession>A0AAD5TCE2</accession>
<comment type="catalytic activity">
    <reaction evidence="11">
        <text>1,2-dihydroxy-5-(methylsulfanyl)pent-1-en-3-one + O2 = 3-(methylsulfanyl)propanoate + CO + formate + 2 H(+)</text>
        <dbReference type="Rhea" id="RHEA:14161"/>
        <dbReference type="ChEBI" id="CHEBI:15378"/>
        <dbReference type="ChEBI" id="CHEBI:15379"/>
        <dbReference type="ChEBI" id="CHEBI:15740"/>
        <dbReference type="ChEBI" id="CHEBI:17245"/>
        <dbReference type="ChEBI" id="CHEBI:49016"/>
        <dbReference type="ChEBI" id="CHEBI:49252"/>
        <dbReference type="EC" id="1.13.11.53"/>
    </reaction>
</comment>
<feature type="binding site" evidence="11">
    <location>
        <position position="88"/>
    </location>
    <ligand>
        <name>Fe(2+)</name>
        <dbReference type="ChEBI" id="CHEBI:29033"/>
        <note>for iron-dependent acireductone dioxygenase activity</note>
    </ligand>
</feature>
<dbReference type="InterPro" id="IPR011051">
    <property type="entry name" value="RmlC_Cupin_sf"/>
</dbReference>